<dbReference type="SUPFAM" id="SSF69572">
    <property type="entry name" value="Activating enzymes of the ubiquitin-like proteins"/>
    <property type="match status" value="1"/>
</dbReference>
<organism evidence="3 4">
    <name type="scientific">Babesia ovis</name>
    <dbReference type="NCBI Taxonomy" id="5869"/>
    <lineage>
        <taxon>Eukaryota</taxon>
        <taxon>Sar</taxon>
        <taxon>Alveolata</taxon>
        <taxon>Apicomplexa</taxon>
        <taxon>Aconoidasida</taxon>
        <taxon>Piroplasmida</taxon>
        <taxon>Babesiidae</taxon>
        <taxon>Babesia</taxon>
    </lineage>
</organism>
<gene>
    <name evidence="3" type="ORF">BaOVIS_009950</name>
</gene>
<keyword evidence="3" id="KW-0808">Transferase</keyword>
<dbReference type="AlphaFoldDB" id="A0A9W5WU67"/>
<dbReference type="GO" id="GO:0042292">
    <property type="term" value="F:URM1 activating enzyme activity"/>
    <property type="evidence" value="ECO:0007669"/>
    <property type="project" value="TreeGrafter"/>
</dbReference>
<dbReference type="PROSITE" id="PS50206">
    <property type="entry name" value="RHODANESE_3"/>
    <property type="match status" value="1"/>
</dbReference>
<evidence type="ECO:0000256" key="1">
    <source>
        <dbReference type="SAM" id="MobiDB-lite"/>
    </source>
</evidence>
<evidence type="ECO:0000313" key="4">
    <source>
        <dbReference type="Proteomes" id="UP001057455"/>
    </source>
</evidence>
<dbReference type="InterPro" id="IPR035985">
    <property type="entry name" value="Ubiquitin-activating_enz"/>
</dbReference>
<dbReference type="InterPro" id="IPR000594">
    <property type="entry name" value="ThiF_NAD_FAD-bd"/>
</dbReference>
<dbReference type="OrthoDB" id="10261062at2759"/>
<dbReference type="EMBL" id="BLIY01000007">
    <property type="protein sequence ID" value="GFE53591.1"/>
    <property type="molecule type" value="Genomic_DNA"/>
</dbReference>
<reference evidence="3" key="1">
    <citation type="submission" date="2019-12" db="EMBL/GenBank/DDBJ databases">
        <title>Genome sequence of Babesia ovis.</title>
        <authorList>
            <person name="Yamagishi J."/>
            <person name="Sevinc F."/>
            <person name="Xuan X."/>
        </authorList>
    </citation>
    <scope>NUCLEOTIDE SEQUENCE</scope>
    <source>
        <strain evidence="3">Selcuk</strain>
    </source>
</reference>
<evidence type="ECO:0000259" key="2">
    <source>
        <dbReference type="PROSITE" id="PS50206"/>
    </source>
</evidence>
<dbReference type="PANTHER" id="PTHR10953">
    <property type="entry name" value="UBIQUITIN-ACTIVATING ENZYME E1"/>
    <property type="match status" value="1"/>
</dbReference>
<dbReference type="PANTHER" id="PTHR10953:SF102">
    <property type="entry name" value="ADENYLYLTRANSFERASE AND SULFURTRANSFERASE MOCS3"/>
    <property type="match status" value="1"/>
</dbReference>
<dbReference type="Gene3D" id="3.40.50.720">
    <property type="entry name" value="NAD(P)-binding Rossmann-like Domain"/>
    <property type="match status" value="1"/>
</dbReference>
<evidence type="ECO:0000313" key="3">
    <source>
        <dbReference type="EMBL" id="GFE53591.1"/>
    </source>
</evidence>
<accession>A0A9W5WU67</accession>
<dbReference type="GO" id="GO:0005737">
    <property type="term" value="C:cytoplasm"/>
    <property type="evidence" value="ECO:0007669"/>
    <property type="project" value="TreeGrafter"/>
</dbReference>
<feature type="domain" description="Rhodanese" evidence="2">
    <location>
        <begin position="433"/>
        <end position="479"/>
    </location>
</feature>
<dbReference type="CDD" id="cd00757">
    <property type="entry name" value="ThiF_MoeB_HesA_family"/>
    <property type="match status" value="1"/>
</dbReference>
<dbReference type="InterPro" id="IPR001763">
    <property type="entry name" value="Rhodanese-like_dom"/>
</dbReference>
<dbReference type="Pfam" id="PF00899">
    <property type="entry name" value="ThiF"/>
    <property type="match status" value="1"/>
</dbReference>
<dbReference type="GO" id="GO:0004792">
    <property type="term" value="F:thiosulfate-cyanide sulfurtransferase activity"/>
    <property type="evidence" value="ECO:0007669"/>
    <property type="project" value="TreeGrafter"/>
</dbReference>
<comment type="caution">
    <text evidence="3">The sequence shown here is derived from an EMBL/GenBank/DDBJ whole genome shotgun (WGS) entry which is preliminary data.</text>
</comment>
<sequence>MYVVDAANERKNMEHINGRNTLNDCIKRADDINNHRTPVSGCLAGAVRNSQNASQEDILTNREPWAPKRRDRPPVSNRCTSTQTPFCTALSKAEAERLAPQYIALQKCSPATDAGYIVDATSTCAVLVIGAGGLGSPLLMYLAAGGVGIIGIMDGDVVEVSNLHRYSGQYWFIWSRRQIIHDEDNRGMNKAISAKNRMSKINSKGAYFAYECFFGAEEADAVLPLYDIIVDATDNPQTRYLINDACVKYNKTLVIASSIGTQGQLMVFNRASGVAPTPCYRCICPLEDNPFITSIRGACSFAGVLGTIPGLFGCLQATEVLKLAAGLDDAVLAPGHMLLYETTDVTRPFRCVKLMKNPRCIACGDEPKIDLKMMPFQCSTINVVVDAFAISGSLFWQLYMENMLQSVPVKCKLDFDTTGPIINPDGEEYLISLVDVRPREHYNLCHLTGAVSWPVSDISDDLAAGSLILDVEQNRELLDVPRYIGRLVDYRFQVFTVTTDAEAVGQQSNNALATAQGCINHLVGKVSLLLRGKHEPVNRVEVESVHNCGVQITHLEASGVTNEYNLLVKSPFFRMVIISRPSLPICLSKTSACSSQPTMPKYDAFPPRASSFNGDHLAKLVEGLYIHNARFTLGYAHDFHDG</sequence>
<name>A0A9W5WU67_BABOV</name>
<keyword evidence="4" id="KW-1185">Reference proteome</keyword>
<dbReference type="GO" id="GO:0016779">
    <property type="term" value="F:nucleotidyltransferase activity"/>
    <property type="evidence" value="ECO:0007669"/>
    <property type="project" value="UniProtKB-KW"/>
</dbReference>
<proteinExistence type="predicted"/>
<feature type="region of interest" description="Disordered" evidence="1">
    <location>
        <begin position="53"/>
        <end position="80"/>
    </location>
</feature>
<keyword evidence="3" id="KW-0548">Nucleotidyltransferase</keyword>
<protein>
    <submittedName>
        <fullName evidence="3">Adenylyltransferase and sulfurtransferase MOCS3</fullName>
    </submittedName>
</protein>
<dbReference type="InterPro" id="IPR045886">
    <property type="entry name" value="ThiF/MoeB/HesA"/>
</dbReference>
<dbReference type="Proteomes" id="UP001057455">
    <property type="component" value="Unassembled WGS sequence"/>
</dbReference>